<keyword evidence="9" id="KW-1185">Reference proteome</keyword>
<dbReference type="PROSITE" id="PS01311">
    <property type="entry name" value="LGT"/>
    <property type="match status" value="1"/>
</dbReference>
<dbReference type="EMBL" id="BIMW01000163">
    <property type="protein sequence ID" value="GCE96016.1"/>
    <property type="molecule type" value="Genomic_DNA"/>
</dbReference>
<keyword evidence="3 7" id="KW-0808">Transferase</keyword>
<sequence>MLIQYLPVGFQFTSPGPTILEVGPISIRWYGLLIASAVLIGVTLCQYLASRRHVNPELMGDLVIWLVIGAIPAARLYYVAFQWQNYANDPASIIAIWKGGIAIHGAIIGGMLAAVIFAKINQVSFWLLADLVAPALILGQAIGRWGNFFNSEAFGGPTDLPWKLYISPPYRPLGYQDYQYFHPTFLYESIWNFLVFGLLLTLFFRDLQQKPPLKLGTIFLVYAIAYSSGRIWIEALRTDSLMLGPFRIAQLISLGGILLAMTGLLWLYVFQRHLPDVVKSDF</sequence>
<comment type="catalytic activity">
    <reaction evidence="7">
        <text>L-cysteinyl-[prolipoprotein] + a 1,2-diacyl-sn-glycero-3-phospho-(1'-sn-glycerol) = an S-1,2-diacyl-sn-glyceryl-L-cysteinyl-[prolipoprotein] + sn-glycerol 1-phosphate + H(+)</text>
        <dbReference type="Rhea" id="RHEA:56712"/>
        <dbReference type="Rhea" id="RHEA-COMP:14679"/>
        <dbReference type="Rhea" id="RHEA-COMP:14680"/>
        <dbReference type="ChEBI" id="CHEBI:15378"/>
        <dbReference type="ChEBI" id="CHEBI:29950"/>
        <dbReference type="ChEBI" id="CHEBI:57685"/>
        <dbReference type="ChEBI" id="CHEBI:64716"/>
        <dbReference type="ChEBI" id="CHEBI:140658"/>
        <dbReference type="EC" id="2.5.1.145"/>
    </reaction>
</comment>
<feature type="transmembrane region" description="Helical" evidence="7">
    <location>
        <begin position="248"/>
        <end position="270"/>
    </location>
</feature>
<keyword evidence="5 7" id="KW-1133">Transmembrane helix</keyword>
<dbReference type="Proteomes" id="UP000326169">
    <property type="component" value="Unassembled WGS sequence"/>
</dbReference>
<dbReference type="PANTHER" id="PTHR30589">
    <property type="entry name" value="PROLIPOPROTEIN DIACYLGLYCERYL TRANSFERASE"/>
    <property type="match status" value="1"/>
</dbReference>
<feature type="transmembrane region" description="Helical" evidence="7">
    <location>
        <begin position="125"/>
        <end position="143"/>
    </location>
</feature>
<comment type="subcellular location">
    <subcellularLocation>
        <location evidence="7">Cell membrane</location>
        <topology evidence="7">Multi-pass membrane protein</topology>
    </subcellularLocation>
</comment>
<dbReference type="PANTHER" id="PTHR30589:SF0">
    <property type="entry name" value="PHOSPHATIDYLGLYCEROL--PROLIPOPROTEIN DIACYLGLYCERYL TRANSFERASE"/>
    <property type="match status" value="1"/>
</dbReference>
<dbReference type="NCBIfam" id="TIGR00544">
    <property type="entry name" value="lgt"/>
    <property type="match status" value="1"/>
</dbReference>
<proteinExistence type="inferred from homology"/>
<keyword evidence="6 7" id="KW-0472">Membrane</keyword>
<comment type="function">
    <text evidence="7">Catalyzes the transfer of the diacylglyceryl group from phosphatidylglycerol to the sulfhydryl group of the N-terminal cysteine of a prolipoprotein, the first step in the formation of mature lipoproteins.</text>
</comment>
<keyword evidence="4 7" id="KW-0812">Transmembrane</keyword>
<name>A0A5M3TDK9_LIMPL</name>
<gene>
    <name evidence="7 8" type="primary">lgt</name>
    <name evidence="8" type="ORF">NIES46_40830</name>
</gene>
<evidence type="ECO:0000256" key="7">
    <source>
        <dbReference type="HAMAP-Rule" id="MF_01147"/>
    </source>
</evidence>
<evidence type="ECO:0000256" key="3">
    <source>
        <dbReference type="ARBA" id="ARBA00022679"/>
    </source>
</evidence>
<evidence type="ECO:0000313" key="8">
    <source>
        <dbReference type="EMBL" id="GCE96016.1"/>
    </source>
</evidence>
<feature type="transmembrane region" description="Helical" evidence="7">
    <location>
        <begin position="93"/>
        <end position="118"/>
    </location>
</feature>
<feature type="transmembrane region" description="Helical" evidence="7">
    <location>
        <begin position="185"/>
        <end position="203"/>
    </location>
</feature>
<keyword evidence="2 7" id="KW-1003">Cell membrane</keyword>
<feature type="transmembrane region" description="Helical" evidence="7">
    <location>
        <begin position="215"/>
        <end position="233"/>
    </location>
</feature>
<evidence type="ECO:0000256" key="4">
    <source>
        <dbReference type="ARBA" id="ARBA00022692"/>
    </source>
</evidence>
<dbReference type="InterPro" id="IPR001640">
    <property type="entry name" value="Lgt"/>
</dbReference>
<evidence type="ECO:0000256" key="2">
    <source>
        <dbReference type="ARBA" id="ARBA00022475"/>
    </source>
</evidence>
<dbReference type="Pfam" id="PF01790">
    <property type="entry name" value="LGT"/>
    <property type="match status" value="1"/>
</dbReference>
<dbReference type="GeneID" id="301684854"/>
<accession>A0A5M3TDK9</accession>
<reference evidence="8 9" key="1">
    <citation type="journal article" date="2019" name="J Genomics">
        <title>The Draft Genome of a Hydrogen-producing Cyanobacterium, Arthrospira platensis NIES-46.</title>
        <authorList>
            <person name="Suzuki S."/>
            <person name="Yamaguchi H."/>
            <person name="Kawachi M."/>
        </authorList>
    </citation>
    <scope>NUCLEOTIDE SEQUENCE [LARGE SCALE GENOMIC DNA]</scope>
    <source>
        <strain evidence="8 9">NIES-46</strain>
    </source>
</reference>
<evidence type="ECO:0000313" key="9">
    <source>
        <dbReference type="Proteomes" id="UP000326169"/>
    </source>
</evidence>
<dbReference type="HAMAP" id="MF_01147">
    <property type="entry name" value="Lgt"/>
    <property type="match status" value="1"/>
</dbReference>
<protein>
    <recommendedName>
        <fullName evidence="7">Phosphatidylglycerol--prolipoprotein diacylglyceryl transferase</fullName>
        <ecNumber evidence="7">2.5.1.145</ecNumber>
    </recommendedName>
</protein>
<organism evidence="8 9">
    <name type="scientific">Limnospira platensis NIES-46</name>
    <dbReference type="NCBI Taxonomy" id="1236695"/>
    <lineage>
        <taxon>Bacteria</taxon>
        <taxon>Bacillati</taxon>
        <taxon>Cyanobacteriota</taxon>
        <taxon>Cyanophyceae</taxon>
        <taxon>Oscillatoriophycideae</taxon>
        <taxon>Oscillatoriales</taxon>
        <taxon>Sirenicapillariaceae</taxon>
        <taxon>Limnospira</taxon>
    </lineage>
</organism>
<evidence type="ECO:0000256" key="1">
    <source>
        <dbReference type="ARBA" id="ARBA00007150"/>
    </source>
</evidence>
<feature type="binding site" evidence="7">
    <location>
        <position position="144"/>
    </location>
    <ligand>
        <name>a 1,2-diacyl-sn-glycero-3-phospho-(1'-sn-glycerol)</name>
        <dbReference type="ChEBI" id="CHEBI:64716"/>
    </ligand>
</feature>
<evidence type="ECO:0000256" key="6">
    <source>
        <dbReference type="ARBA" id="ARBA00023136"/>
    </source>
</evidence>
<dbReference type="EC" id="2.5.1.145" evidence="7"/>
<comment type="caution">
    <text evidence="8">The sequence shown here is derived from an EMBL/GenBank/DDBJ whole genome shotgun (WGS) entry which is preliminary data.</text>
</comment>
<comment type="pathway">
    <text evidence="7">Protein modification; lipoprotein biosynthesis (diacylglyceryl transfer).</text>
</comment>
<comment type="similarity">
    <text evidence="1 7">Belongs to the Lgt family.</text>
</comment>
<dbReference type="GO" id="GO:0016740">
    <property type="term" value="F:transferase activity"/>
    <property type="evidence" value="ECO:0007669"/>
    <property type="project" value="UniProtKB-KW"/>
</dbReference>
<dbReference type="RefSeq" id="WP_006616432.1">
    <property type="nucleotide sequence ID" value="NZ_BIMW01000163.1"/>
</dbReference>
<evidence type="ECO:0000256" key="5">
    <source>
        <dbReference type="ARBA" id="ARBA00022989"/>
    </source>
</evidence>
<feature type="transmembrane region" description="Helical" evidence="7">
    <location>
        <begin position="29"/>
        <end position="50"/>
    </location>
</feature>
<feature type="transmembrane region" description="Helical" evidence="7">
    <location>
        <begin position="62"/>
        <end position="81"/>
    </location>
</feature>